<feature type="transmembrane region" description="Helical" evidence="16">
    <location>
        <begin position="6"/>
        <end position="23"/>
    </location>
</feature>
<evidence type="ECO:0000256" key="1">
    <source>
        <dbReference type="ARBA" id="ARBA00001971"/>
    </source>
</evidence>
<dbReference type="SUPFAM" id="SSF48264">
    <property type="entry name" value="Cytochrome P450"/>
    <property type="match status" value="1"/>
</dbReference>
<dbReference type="GO" id="GO:0016705">
    <property type="term" value="F:oxidoreductase activity, acting on paired donors, with incorporation or reduction of molecular oxygen"/>
    <property type="evidence" value="ECO:0007669"/>
    <property type="project" value="InterPro"/>
</dbReference>
<dbReference type="InterPro" id="IPR001128">
    <property type="entry name" value="Cyt_P450"/>
</dbReference>
<comment type="pathway">
    <text evidence="8">Flavonoid metabolism.</text>
</comment>
<feature type="binding site" description="axial binding residue" evidence="14">
    <location>
        <position position="458"/>
    </location>
    <ligand>
        <name>heme</name>
        <dbReference type="ChEBI" id="CHEBI:30413"/>
    </ligand>
    <ligandPart>
        <name>Fe</name>
        <dbReference type="ChEBI" id="CHEBI:18248"/>
    </ligandPart>
</feature>
<dbReference type="OrthoDB" id="2789670at2759"/>
<evidence type="ECO:0000256" key="12">
    <source>
        <dbReference type="ARBA" id="ARBA00052216"/>
    </source>
</evidence>
<dbReference type="InterPro" id="IPR017972">
    <property type="entry name" value="Cyt_P450_CS"/>
</dbReference>
<comment type="caution">
    <text evidence="17">The sequence shown here is derived from an EMBL/GenBank/DDBJ whole genome shotgun (WGS) entry which is preliminary data.</text>
</comment>
<keyword evidence="6 14" id="KW-0408">Iron</keyword>
<evidence type="ECO:0000256" key="2">
    <source>
        <dbReference type="ARBA" id="ARBA00004167"/>
    </source>
</evidence>
<dbReference type="PRINTS" id="PR00463">
    <property type="entry name" value="EP450I"/>
</dbReference>
<dbReference type="GO" id="GO:0016020">
    <property type="term" value="C:membrane"/>
    <property type="evidence" value="ECO:0007669"/>
    <property type="project" value="UniProtKB-SubCell"/>
</dbReference>
<keyword evidence="16" id="KW-0812">Transmembrane</keyword>
<keyword evidence="4 14" id="KW-0479">Metal-binding</keyword>
<comment type="similarity">
    <text evidence="15">Belongs to the cytochrome P450 family.</text>
</comment>
<gene>
    <name evidence="17" type="ORF">CDL12_17449</name>
</gene>
<evidence type="ECO:0000256" key="11">
    <source>
        <dbReference type="ARBA" id="ARBA00052049"/>
    </source>
</evidence>
<keyword evidence="7 15" id="KW-0503">Monooxygenase</keyword>
<comment type="catalytic activity">
    <reaction evidence="9">
        <text>(2S)-sakuranetin + reduced [NADPH--hemoprotein reductase] + O2 = (2S)-7-methylcarthamidin + oxidized [NADPH--hemoprotein reductase] + H2O + H(+)</text>
        <dbReference type="Rhea" id="RHEA:73431"/>
        <dbReference type="Rhea" id="RHEA-COMP:11964"/>
        <dbReference type="Rhea" id="RHEA-COMP:11965"/>
        <dbReference type="ChEBI" id="CHEBI:15377"/>
        <dbReference type="ChEBI" id="CHEBI:15378"/>
        <dbReference type="ChEBI" id="CHEBI:15379"/>
        <dbReference type="ChEBI" id="CHEBI:28927"/>
        <dbReference type="ChEBI" id="CHEBI:57618"/>
        <dbReference type="ChEBI" id="CHEBI:58210"/>
        <dbReference type="ChEBI" id="CHEBI:192815"/>
    </reaction>
    <physiologicalReaction direction="left-to-right" evidence="9">
        <dbReference type="Rhea" id="RHEA:73432"/>
    </physiologicalReaction>
</comment>
<protein>
    <recommendedName>
        <fullName evidence="13">Flavonoid-6-hydroxylase</fullName>
    </recommendedName>
</protein>
<reference evidence="18" key="1">
    <citation type="journal article" date="2018" name="Gigascience">
        <title>Genome assembly of the Pink Ipe (Handroanthus impetiginosus, Bignoniaceae), a highly valued, ecologically keystone Neotropical timber forest tree.</title>
        <authorList>
            <person name="Silva-Junior O.B."/>
            <person name="Grattapaglia D."/>
            <person name="Novaes E."/>
            <person name="Collevatti R.G."/>
        </authorList>
    </citation>
    <scope>NUCLEOTIDE SEQUENCE [LARGE SCALE GENOMIC DNA]</scope>
    <source>
        <strain evidence="18">cv. UFG-1</strain>
    </source>
</reference>
<dbReference type="Gene3D" id="1.10.630.10">
    <property type="entry name" value="Cytochrome P450"/>
    <property type="match status" value="1"/>
</dbReference>
<evidence type="ECO:0000256" key="4">
    <source>
        <dbReference type="ARBA" id="ARBA00022723"/>
    </source>
</evidence>
<dbReference type="FunFam" id="1.10.630.10:FF:000026">
    <property type="entry name" value="Cytochrome P450 82C4"/>
    <property type="match status" value="1"/>
</dbReference>
<evidence type="ECO:0000313" key="18">
    <source>
        <dbReference type="Proteomes" id="UP000231279"/>
    </source>
</evidence>
<keyword evidence="18" id="KW-1185">Reference proteome</keyword>
<keyword evidence="16" id="KW-0472">Membrane</keyword>
<evidence type="ECO:0000256" key="15">
    <source>
        <dbReference type="RuleBase" id="RU000461"/>
    </source>
</evidence>
<evidence type="ECO:0000256" key="7">
    <source>
        <dbReference type="ARBA" id="ARBA00023033"/>
    </source>
</evidence>
<evidence type="ECO:0000256" key="10">
    <source>
        <dbReference type="ARBA" id="ARBA00051691"/>
    </source>
</evidence>
<dbReference type="STRING" id="429701.A0A2G9GY83"/>
<proteinExistence type="inferred from homology"/>
<dbReference type="PANTHER" id="PTHR47947">
    <property type="entry name" value="CYTOCHROME P450 82C3-RELATED"/>
    <property type="match status" value="1"/>
</dbReference>
<dbReference type="InterPro" id="IPR050651">
    <property type="entry name" value="Plant_Cytochrome_P450_Monoox"/>
</dbReference>
<dbReference type="GO" id="GO:0020037">
    <property type="term" value="F:heme binding"/>
    <property type="evidence" value="ECO:0007669"/>
    <property type="project" value="InterPro"/>
</dbReference>
<organism evidence="17 18">
    <name type="scientific">Handroanthus impetiginosus</name>
    <dbReference type="NCBI Taxonomy" id="429701"/>
    <lineage>
        <taxon>Eukaryota</taxon>
        <taxon>Viridiplantae</taxon>
        <taxon>Streptophyta</taxon>
        <taxon>Embryophyta</taxon>
        <taxon>Tracheophyta</taxon>
        <taxon>Spermatophyta</taxon>
        <taxon>Magnoliopsida</taxon>
        <taxon>eudicotyledons</taxon>
        <taxon>Gunneridae</taxon>
        <taxon>Pentapetalae</taxon>
        <taxon>asterids</taxon>
        <taxon>lamiids</taxon>
        <taxon>Lamiales</taxon>
        <taxon>Bignoniaceae</taxon>
        <taxon>Crescentiina</taxon>
        <taxon>Tabebuia alliance</taxon>
        <taxon>Handroanthus</taxon>
    </lineage>
</organism>
<comment type="catalytic activity">
    <reaction evidence="11">
        <text>(2S)-naringenin 4',7-dimethyl ether + reduced [NADPH--hemoprotein reductase] + O2 = (2S)-carthamidin-4',7-dimethyl ether + oxidized [NADPH--hemoprotein reductase] + H2O + H(+)</text>
        <dbReference type="Rhea" id="RHEA:73439"/>
        <dbReference type="Rhea" id="RHEA-COMP:11964"/>
        <dbReference type="Rhea" id="RHEA-COMP:11965"/>
        <dbReference type="ChEBI" id="CHEBI:15377"/>
        <dbReference type="ChEBI" id="CHEBI:15378"/>
        <dbReference type="ChEBI" id="CHEBI:15379"/>
        <dbReference type="ChEBI" id="CHEBI:57618"/>
        <dbReference type="ChEBI" id="CHEBI:58210"/>
        <dbReference type="ChEBI" id="CHEBI:192816"/>
        <dbReference type="ChEBI" id="CHEBI:192817"/>
    </reaction>
    <physiologicalReaction direction="left-to-right" evidence="11">
        <dbReference type="Rhea" id="RHEA:73440"/>
    </physiologicalReaction>
</comment>
<evidence type="ECO:0000313" key="17">
    <source>
        <dbReference type="EMBL" id="PIN09970.1"/>
    </source>
</evidence>
<dbReference type="Proteomes" id="UP000231279">
    <property type="component" value="Unassembled WGS sequence"/>
</dbReference>
<comment type="catalytic activity">
    <reaction evidence="12">
        <text>apigenin 4',7-dimethyl ether + reduced [NADPH--hemoprotein reductase] + O2 = ladanein + oxidized [NADPH--hemoprotein reductase] + H2O + H(+)</text>
        <dbReference type="Rhea" id="RHEA:73435"/>
        <dbReference type="Rhea" id="RHEA-COMP:11964"/>
        <dbReference type="Rhea" id="RHEA-COMP:11965"/>
        <dbReference type="ChEBI" id="CHEBI:2769"/>
        <dbReference type="ChEBI" id="CHEBI:15377"/>
        <dbReference type="ChEBI" id="CHEBI:15378"/>
        <dbReference type="ChEBI" id="CHEBI:15379"/>
        <dbReference type="ChEBI" id="CHEBI:57618"/>
        <dbReference type="ChEBI" id="CHEBI:58210"/>
        <dbReference type="ChEBI" id="CHEBI:192702"/>
    </reaction>
    <physiologicalReaction direction="left-to-right" evidence="12">
        <dbReference type="Rhea" id="RHEA:73436"/>
    </physiologicalReaction>
</comment>
<dbReference type="PRINTS" id="PR00385">
    <property type="entry name" value="P450"/>
</dbReference>
<dbReference type="PANTHER" id="PTHR47947:SF39">
    <property type="entry name" value="CYTOCHROME P450"/>
    <property type="match status" value="1"/>
</dbReference>
<evidence type="ECO:0000256" key="6">
    <source>
        <dbReference type="ARBA" id="ARBA00023004"/>
    </source>
</evidence>
<dbReference type="InterPro" id="IPR036396">
    <property type="entry name" value="Cyt_P450_sf"/>
</dbReference>
<evidence type="ECO:0000256" key="8">
    <source>
        <dbReference type="ARBA" id="ARBA00034479"/>
    </source>
</evidence>
<keyword evidence="3 14" id="KW-0349">Heme</keyword>
<dbReference type="GO" id="GO:0005506">
    <property type="term" value="F:iron ion binding"/>
    <property type="evidence" value="ECO:0007669"/>
    <property type="project" value="InterPro"/>
</dbReference>
<evidence type="ECO:0000256" key="14">
    <source>
        <dbReference type="PIRSR" id="PIRSR602401-1"/>
    </source>
</evidence>
<keyword evidence="16" id="KW-1133">Transmembrane helix</keyword>
<comment type="catalytic activity">
    <reaction evidence="10">
        <text>genkwanin + reduced [NADPH--hemoprotein reductase] + O2 = scutellarein 7-methyl ether + oxidized [NADPH--hemoprotein reductase] + H2O</text>
        <dbReference type="Rhea" id="RHEA:73427"/>
        <dbReference type="Rhea" id="RHEA-COMP:11964"/>
        <dbReference type="Rhea" id="RHEA-COMP:11965"/>
        <dbReference type="ChEBI" id="CHEBI:15377"/>
        <dbReference type="ChEBI" id="CHEBI:15379"/>
        <dbReference type="ChEBI" id="CHEBI:57618"/>
        <dbReference type="ChEBI" id="CHEBI:58210"/>
        <dbReference type="ChEBI" id="CHEBI:192700"/>
        <dbReference type="ChEBI" id="CHEBI:192701"/>
    </reaction>
    <physiologicalReaction direction="left-to-right" evidence="10">
        <dbReference type="Rhea" id="RHEA:73428"/>
    </physiologicalReaction>
</comment>
<evidence type="ECO:0000256" key="5">
    <source>
        <dbReference type="ARBA" id="ARBA00023002"/>
    </source>
</evidence>
<dbReference type="CDD" id="cd20654">
    <property type="entry name" value="CYP82"/>
    <property type="match status" value="1"/>
</dbReference>
<dbReference type="InterPro" id="IPR002401">
    <property type="entry name" value="Cyt_P450_E_grp-I"/>
</dbReference>
<accession>A0A2G9GY83</accession>
<dbReference type="Pfam" id="PF00067">
    <property type="entry name" value="p450"/>
    <property type="match status" value="1"/>
</dbReference>
<dbReference type="GO" id="GO:0004497">
    <property type="term" value="F:monooxygenase activity"/>
    <property type="evidence" value="ECO:0007669"/>
    <property type="project" value="UniProtKB-KW"/>
</dbReference>
<feature type="transmembrane region" description="Helical" evidence="16">
    <location>
        <begin position="223"/>
        <end position="242"/>
    </location>
</feature>
<comment type="cofactor">
    <cofactor evidence="1 14">
        <name>heme</name>
        <dbReference type="ChEBI" id="CHEBI:30413"/>
    </cofactor>
</comment>
<keyword evidence="5 15" id="KW-0560">Oxidoreductase</keyword>
<dbReference type="AlphaFoldDB" id="A0A2G9GY83"/>
<sequence length="518" mass="58722">MEFSSSIYGAFAFFLLFYYYLLWSKPKTNKDKAPPEAGGARPFTGHLHLMRGDSATQLPHIKLAALADKYGPIFTIRLGMRRAVVVSSTELAKELFTTCDVAISYRPEVRAAKHLSHDFATFGFAPYGAYWRQIRKLISVELLSSRRVELLSHVRVSEISQSITELYKLWDEKKDASGKVLVDMKQWFGELTLNVVLKMVAGKRFRGVDAEETRRCRKVFREFFHLAGVFVPADALPYLGWLDLGGYEKRMKEIAKELDGIVSGWLAEHREKEYSGEDKLQDFMDVLLSSVRGSDFQVKYDNDTIIKSTCETLISSSVDTTTIMLVWALSLLLNHPHILKKAQQELDDQVGKNRQVTESDLNNLPYLHAVVKEALRLYPAAPLSGIRMFSEDATLGNYQIPKGTWVIVNLWKIQRDPHIYSENASEFIPERFLETHQDLDVKGSNFEFFPFGAGRRICPGLNFGQEMLHFSLASLLQGFEFSTVADEPVDMTETFGMTNSKATPLDVLAAPRLAPVLY</sequence>
<evidence type="ECO:0000256" key="3">
    <source>
        <dbReference type="ARBA" id="ARBA00022617"/>
    </source>
</evidence>
<comment type="subcellular location">
    <subcellularLocation>
        <location evidence="2">Membrane</location>
        <topology evidence="2">Single-pass membrane protein</topology>
    </subcellularLocation>
</comment>
<evidence type="ECO:0000256" key="9">
    <source>
        <dbReference type="ARBA" id="ARBA00050930"/>
    </source>
</evidence>
<name>A0A2G9GY83_9LAMI</name>
<dbReference type="EMBL" id="NKXS01003367">
    <property type="protein sequence ID" value="PIN09970.1"/>
    <property type="molecule type" value="Genomic_DNA"/>
</dbReference>
<evidence type="ECO:0000256" key="13">
    <source>
        <dbReference type="ARBA" id="ARBA00067499"/>
    </source>
</evidence>
<evidence type="ECO:0000256" key="16">
    <source>
        <dbReference type="SAM" id="Phobius"/>
    </source>
</evidence>
<dbReference type="PROSITE" id="PS00086">
    <property type="entry name" value="CYTOCHROME_P450"/>
    <property type="match status" value="1"/>
</dbReference>